<keyword evidence="1" id="KW-1133">Transmembrane helix</keyword>
<feature type="transmembrane region" description="Helical" evidence="1">
    <location>
        <begin position="38"/>
        <end position="60"/>
    </location>
</feature>
<comment type="caution">
    <text evidence="2">The sequence shown here is derived from an EMBL/GenBank/DDBJ whole genome shotgun (WGS) entry which is preliminary data.</text>
</comment>
<dbReference type="EMBL" id="LCNH01000007">
    <property type="protein sequence ID" value="KKU51123.1"/>
    <property type="molecule type" value="Genomic_DNA"/>
</dbReference>
<dbReference type="AlphaFoldDB" id="A0A0G1TAB5"/>
<protein>
    <recommendedName>
        <fullName evidence="4">Type 4 fimbrial biogenesis protein PilX N-terminal domain-containing protein</fullName>
    </recommendedName>
</protein>
<dbReference type="STRING" id="1619122.UX73_C0007G0015"/>
<sequence length="296" mass="30976">MAGLAGRFAKWKSATPSESTCATLPSSYSNMNQRGQTLIIIVLVMMMALAVGTAVSGRLIKGLNLVLKTDSSSRALAVAEAAVERMLRLPDATLQDYIASGTCGADCRVDITGADGVKASATVNLSATGEIGGAYPISLETNKITEVNLQDYQNNADAYVCWDASTGEKPALMATFVYGDVSSLNTDVYAYNSVGSVHTDNGFSDASALLGYANCFVIAGKPSPQLLRLRAVYAVVDAFVLPSGGAQLPSQGILIEATGIVSDTVKKVSVVRSKAHLPLQFDFALFSKSQATPLSN</sequence>
<keyword evidence="1" id="KW-0812">Transmembrane</keyword>
<organism evidence="2 3">
    <name type="scientific">candidate division WWE3 bacterium GW2011_GWC1_47_10</name>
    <dbReference type="NCBI Taxonomy" id="1619122"/>
    <lineage>
        <taxon>Bacteria</taxon>
        <taxon>Katanobacteria</taxon>
    </lineage>
</organism>
<proteinExistence type="predicted"/>
<dbReference type="Proteomes" id="UP000034873">
    <property type="component" value="Unassembled WGS sequence"/>
</dbReference>
<reference evidence="2 3" key="1">
    <citation type="journal article" date="2015" name="Nature">
        <title>rRNA introns, odd ribosomes, and small enigmatic genomes across a large radiation of phyla.</title>
        <authorList>
            <person name="Brown C.T."/>
            <person name="Hug L.A."/>
            <person name="Thomas B.C."/>
            <person name="Sharon I."/>
            <person name="Castelle C.J."/>
            <person name="Singh A."/>
            <person name="Wilkins M.J."/>
            <person name="Williams K.H."/>
            <person name="Banfield J.F."/>
        </authorList>
    </citation>
    <scope>NUCLEOTIDE SEQUENCE [LARGE SCALE GENOMIC DNA]</scope>
</reference>
<name>A0A0G1TAB5_UNCKA</name>
<gene>
    <name evidence="2" type="ORF">UX73_C0007G0015</name>
</gene>
<evidence type="ECO:0000313" key="2">
    <source>
        <dbReference type="EMBL" id="KKU51123.1"/>
    </source>
</evidence>
<evidence type="ECO:0008006" key="4">
    <source>
        <dbReference type="Google" id="ProtNLM"/>
    </source>
</evidence>
<evidence type="ECO:0000256" key="1">
    <source>
        <dbReference type="SAM" id="Phobius"/>
    </source>
</evidence>
<keyword evidence="1" id="KW-0472">Membrane</keyword>
<evidence type="ECO:0000313" key="3">
    <source>
        <dbReference type="Proteomes" id="UP000034873"/>
    </source>
</evidence>
<accession>A0A0G1TAB5</accession>